<accession>A0AAV5C3K3</accession>
<protein>
    <recommendedName>
        <fullName evidence="8">Flavodoxin-like domain-containing protein</fullName>
    </recommendedName>
</protein>
<dbReference type="SUPFAM" id="SSF63380">
    <property type="entry name" value="Riboflavin synthase domain-like"/>
    <property type="match status" value="1"/>
</dbReference>
<dbReference type="SUPFAM" id="SSF52218">
    <property type="entry name" value="Flavoproteins"/>
    <property type="match status" value="1"/>
</dbReference>
<dbReference type="EMBL" id="BQKI01000004">
    <property type="protein sequence ID" value="GJM93226.1"/>
    <property type="molecule type" value="Genomic_DNA"/>
</dbReference>
<dbReference type="Gene3D" id="1.20.990.10">
    <property type="entry name" value="NADPH-cytochrome p450 Reductase, Chain A, domain 3"/>
    <property type="match status" value="1"/>
</dbReference>
<evidence type="ECO:0000256" key="5">
    <source>
        <dbReference type="ARBA" id="ARBA00022827"/>
    </source>
</evidence>
<keyword evidence="5" id="KW-0274">FAD</keyword>
<evidence type="ECO:0000256" key="6">
    <source>
        <dbReference type="ARBA" id="ARBA00022857"/>
    </source>
</evidence>
<dbReference type="Proteomes" id="UP001054889">
    <property type="component" value="Unassembled WGS sequence"/>
</dbReference>
<dbReference type="PANTHER" id="PTHR19384:SF10">
    <property type="entry name" value="NADPH-DEPENDENT DIFLAVIN OXIDOREDUCTASE 1"/>
    <property type="match status" value="1"/>
</dbReference>
<evidence type="ECO:0000256" key="2">
    <source>
        <dbReference type="ARBA" id="ARBA00001974"/>
    </source>
</evidence>
<evidence type="ECO:0000256" key="3">
    <source>
        <dbReference type="ARBA" id="ARBA00022630"/>
    </source>
</evidence>
<keyword evidence="6" id="KW-0521">NADP</keyword>
<keyword evidence="3" id="KW-0285">Flavoprotein</keyword>
<proteinExistence type="predicted"/>
<sequence>MALSAAESEVEAGDSGRLLVLYASQTGNAMDAAERLGREAERGGCPAVEVLSMESFEPSCLPRERFVVFVVSTTGQGDPPDSMKSFWKYLLQKNLSRQWLEGVHYAVFGLGDSGYQKYNFPAKKLDQRIFGLGAERIVEKGLGDDQHPSGYENEISMTTLPHYIYLSQLCKYEGALDPWLLSLWKSLNEINPSLLPRISNITNPNMNILGDPKVQVTYYSSSEVPEDCKILDPKKLIKSARSMSPALKFHDDGEEPNMLQMVTNLRLTKDGSDRDVRHFELEDSSSAISYKIGDALEVLPSQNPSAVDAFIKRCNLDPDCYITVC</sequence>
<comment type="cofactor">
    <cofactor evidence="2">
        <name>FAD</name>
        <dbReference type="ChEBI" id="CHEBI:57692"/>
    </cofactor>
</comment>
<feature type="domain" description="Flavodoxin-like" evidence="8">
    <location>
        <begin position="18"/>
        <end position="164"/>
    </location>
</feature>
<dbReference type="Pfam" id="PF00667">
    <property type="entry name" value="FAD_binding_1"/>
    <property type="match status" value="1"/>
</dbReference>
<dbReference type="PROSITE" id="PS50902">
    <property type="entry name" value="FLAVODOXIN_LIKE"/>
    <property type="match status" value="1"/>
</dbReference>
<comment type="caution">
    <text evidence="9">The sequence shown here is derived from an EMBL/GenBank/DDBJ whole genome shotgun (WGS) entry which is preliminary data.</text>
</comment>
<evidence type="ECO:0000259" key="8">
    <source>
        <dbReference type="PROSITE" id="PS50902"/>
    </source>
</evidence>
<keyword evidence="10" id="KW-1185">Reference proteome</keyword>
<dbReference type="Pfam" id="PF00258">
    <property type="entry name" value="Flavodoxin_1"/>
    <property type="match status" value="1"/>
</dbReference>
<dbReference type="Gene3D" id="2.40.30.10">
    <property type="entry name" value="Translation factors"/>
    <property type="match status" value="1"/>
</dbReference>
<dbReference type="InterPro" id="IPR023173">
    <property type="entry name" value="NADPH_Cyt_P450_Rdtase_alpha"/>
</dbReference>
<dbReference type="GO" id="GO:0005829">
    <property type="term" value="C:cytosol"/>
    <property type="evidence" value="ECO:0007669"/>
    <property type="project" value="TreeGrafter"/>
</dbReference>
<dbReference type="GO" id="GO:0016491">
    <property type="term" value="F:oxidoreductase activity"/>
    <property type="evidence" value="ECO:0007669"/>
    <property type="project" value="UniProtKB-KW"/>
</dbReference>
<dbReference type="PRINTS" id="PR00369">
    <property type="entry name" value="FLAVODOXIN"/>
</dbReference>
<dbReference type="GO" id="GO:0010181">
    <property type="term" value="F:FMN binding"/>
    <property type="evidence" value="ECO:0007669"/>
    <property type="project" value="InterPro"/>
</dbReference>
<gene>
    <name evidence="9" type="primary">ga09770</name>
    <name evidence="9" type="ORF">PR202_ga09770</name>
</gene>
<evidence type="ECO:0000256" key="4">
    <source>
        <dbReference type="ARBA" id="ARBA00022643"/>
    </source>
</evidence>
<evidence type="ECO:0000313" key="9">
    <source>
        <dbReference type="EMBL" id="GJM93226.1"/>
    </source>
</evidence>
<dbReference type="AlphaFoldDB" id="A0AAV5C3K3"/>
<dbReference type="InterPro" id="IPR008254">
    <property type="entry name" value="Flavodoxin/NO_synth"/>
</dbReference>
<keyword evidence="7" id="KW-0560">Oxidoreductase</keyword>
<evidence type="ECO:0000256" key="1">
    <source>
        <dbReference type="ARBA" id="ARBA00001917"/>
    </source>
</evidence>
<reference evidence="9" key="1">
    <citation type="journal article" date="2018" name="DNA Res.">
        <title>Multiple hybrid de novo genome assembly of finger millet, an orphan allotetraploid crop.</title>
        <authorList>
            <person name="Hatakeyama M."/>
            <person name="Aluri S."/>
            <person name="Balachadran M.T."/>
            <person name="Sivarajan S.R."/>
            <person name="Patrignani A."/>
            <person name="Gruter S."/>
            <person name="Poveda L."/>
            <person name="Shimizu-Inatsugi R."/>
            <person name="Baeten J."/>
            <person name="Francoijs K.J."/>
            <person name="Nataraja K.N."/>
            <person name="Reddy Y.A.N."/>
            <person name="Phadnis S."/>
            <person name="Ravikumar R.L."/>
            <person name="Schlapbach R."/>
            <person name="Sreeman S.M."/>
            <person name="Shimizu K.K."/>
        </authorList>
    </citation>
    <scope>NUCLEOTIDE SEQUENCE</scope>
</reference>
<organism evidence="9 10">
    <name type="scientific">Eleusine coracana subsp. coracana</name>
    <dbReference type="NCBI Taxonomy" id="191504"/>
    <lineage>
        <taxon>Eukaryota</taxon>
        <taxon>Viridiplantae</taxon>
        <taxon>Streptophyta</taxon>
        <taxon>Embryophyta</taxon>
        <taxon>Tracheophyta</taxon>
        <taxon>Spermatophyta</taxon>
        <taxon>Magnoliopsida</taxon>
        <taxon>Liliopsida</taxon>
        <taxon>Poales</taxon>
        <taxon>Poaceae</taxon>
        <taxon>PACMAD clade</taxon>
        <taxon>Chloridoideae</taxon>
        <taxon>Cynodonteae</taxon>
        <taxon>Eleusininae</taxon>
        <taxon>Eleusine</taxon>
    </lineage>
</organism>
<keyword evidence="4" id="KW-0288">FMN</keyword>
<comment type="cofactor">
    <cofactor evidence="1">
        <name>FMN</name>
        <dbReference type="ChEBI" id="CHEBI:58210"/>
    </cofactor>
</comment>
<evidence type="ECO:0000256" key="7">
    <source>
        <dbReference type="ARBA" id="ARBA00023002"/>
    </source>
</evidence>
<name>A0AAV5C3K3_ELECO</name>
<dbReference type="InterPro" id="IPR017938">
    <property type="entry name" value="Riboflavin_synthase-like_b-brl"/>
</dbReference>
<dbReference type="GO" id="GO:0050660">
    <property type="term" value="F:flavin adenine dinucleotide binding"/>
    <property type="evidence" value="ECO:0007669"/>
    <property type="project" value="TreeGrafter"/>
</dbReference>
<reference evidence="9" key="2">
    <citation type="submission" date="2021-12" db="EMBL/GenBank/DDBJ databases">
        <title>Resequencing data analysis of finger millet.</title>
        <authorList>
            <person name="Hatakeyama M."/>
            <person name="Aluri S."/>
            <person name="Balachadran M.T."/>
            <person name="Sivarajan S.R."/>
            <person name="Poveda L."/>
            <person name="Shimizu-Inatsugi R."/>
            <person name="Schlapbach R."/>
            <person name="Sreeman S.M."/>
            <person name="Shimizu K.K."/>
        </authorList>
    </citation>
    <scope>NUCLEOTIDE SEQUENCE</scope>
</reference>
<dbReference type="InterPro" id="IPR029039">
    <property type="entry name" value="Flavoprotein-like_sf"/>
</dbReference>
<dbReference type="InterPro" id="IPR001094">
    <property type="entry name" value="Flavdoxin-like"/>
</dbReference>
<evidence type="ECO:0000313" key="10">
    <source>
        <dbReference type="Proteomes" id="UP001054889"/>
    </source>
</evidence>
<dbReference type="InterPro" id="IPR003097">
    <property type="entry name" value="CysJ-like_FAD-binding"/>
</dbReference>
<dbReference type="Gene3D" id="3.40.50.360">
    <property type="match status" value="1"/>
</dbReference>
<dbReference type="PANTHER" id="PTHR19384">
    <property type="entry name" value="NITRIC OXIDE SYNTHASE-RELATED"/>
    <property type="match status" value="1"/>
</dbReference>